<organism evidence="7 8">
    <name type="scientific">Cristinia sonorae</name>
    <dbReference type="NCBI Taxonomy" id="1940300"/>
    <lineage>
        <taxon>Eukaryota</taxon>
        <taxon>Fungi</taxon>
        <taxon>Dikarya</taxon>
        <taxon>Basidiomycota</taxon>
        <taxon>Agaricomycotina</taxon>
        <taxon>Agaricomycetes</taxon>
        <taxon>Agaricomycetidae</taxon>
        <taxon>Agaricales</taxon>
        <taxon>Pleurotineae</taxon>
        <taxon>Stephanosporaceae</taxon>
        <taxon>Cristinia</taxon>
    </lineage>
</organism>
<keyword evidence="4 5" id="KW-0408">Iron</keyword>
<dbReference type="OrthoDB" id="288590at2759"/>
<reference evidence="7" key="1">
    <citation type="journal article" date="2021" name="New Phytol.">
        <title>Evolutionary innovations through gain and loss of genes in the ectomycorrhizal Boletales.</title>
        <authorList>
            <person name="Wu G."/>
            <person name="Miyauchi S."/>
            <person name="Morin E."/>
            <person name="Kuo A."/>
            <person name="Drula E."/>
            <person name="Varga T."/>
            <person name="Kohler A."/>
            <person name="Feng B."/>
            <person name="Cao Y."/>
            <person name="Lipzen A."/>
            <person name="Daum C."/>
            <person name="Hundley H."/>
            <person name="Pangilinan J."/>
            <person name="Johnson J."/>
            <person name="Barry K."/>
            <person name="LaButti K."/>
            <person name="Ng V."/>
            <person name="Ahrendt S."/>
            <person name="Min B."/>
            <person name="Choi I.G."/>
            <person name="Park H."/>
            <person name="Plett J.M."/>
            <person name="Magnuson J."/>
            <person name="Spatafora J.W."/>
            <person name="Nagy L.G."/>
            <person name="Henrissat B."/>
            <person name="Grigoriev I.V."/>
            <person name="Yang Z.L."/>
            <person name="Xu J."/>
            <person name="Martin F.M."/>
        </authorList>
    </citation>
    <scope>NUCLEOTIDE SEQUENCE</scope>
    <source>
        <strain evidence="7">KKN 215</strain>
    </source>
</reference>
<dbReference type="InterPro" id="IPR005123">
    <property type="entry name" value="Oxoglu/Fe-dep_dioxygenase_dom"/>
</dbReference>
<evidence type="ECO:0000256" key="5">
    <source>
        <dbReference type="RuleBase" id="RU003682"/>
    </source>
</evidence>
<dbReference type="InterPro" id="IPR044861">
    <property type="entry name" value="IPNS-like_FE2OG_OXY"/>
</dbReference>
<gene>
    <name evidence="7" type="ORF">BXZ70DRAFT_912022</name>
</gene>
<evidence type="ECO:0000313" key="8">
    <source>
        <dbReference type="Proteomes" id="UP000813824"/>
    </source>
</evidence>
<dbReference type="PANTHER" id="PTHR10209:SF812">
    <property type="entry name" value="2OG-FE(II) OXYGENASE FAMILY, PUTATIVE (AFU_ORTHOLOGUE AFUA_3G14880)-RELATED"/>
    <property type="match status" value="1"/>
</dbReference>
<keyword evidence="3 5" id="KW-0560">Oxidoreductase</keyword>
<evidence type="ECO:0000256" key="4">
    <source>
        <dbReference type="ARBA" id="ARBA00023004"/>
    </source>
</evidence>
<dbReference type="InterPro" id="IPR026992">
    <property type="entry name" value="DIOX_N"/>
</dbReference>
<dbReference type="GO" id="GO:0046872">
    <property type="term" value="F:metal ion binding"/>
    <property type="evidence" value="ECO:0007669"/>
    <property type="project" value="UniProtKB-KW"/>
</dbReference>
<dbReference type="AlphaFoldDB" id="A0A8K0UZC1"/>
<evidence type="ECO:0000256" key="3">
    <source>
        <dbReference type="ARBA" id="ARBA00023002"/>
    </source>
</evidence>
<feature type="domain" description="Fe2OG dioxygenase" evidence="6">
    <location>
        <begin position="179"/>
        <end position="282"/>
    </location>
</feature>
<dbReference type="EMBL" id="JAEVFJ010000001">
    <property type="protein sequence ID" value="KAH8107671.1"/>
    <property type="molecule type" value="Genomic_DNA"/>
</dbReference>
<name>A0A8K0UZC1_9AGAR</name>
<dbReference type="Gene3D" id="2.60.120.330">
    <property type="entry name" value="B-lactam Antibiotic, Isopenicillin N Synthase, Chain"/>
    <property type="match status" value="1"/>
</dbReference>
<dbReference type="Proteomes" id="UP000813824">
    <property type="component" value="Unassembled WGS sequence"/>
</dbReference>
<dbReference type="Pfam" id="PF14226">
    <property type="entry name" value="DIOX_N"/>
    <property type="match status" value="1"/>
</dbReference>
<dbReference type="PROSITE" id="PS51471">
    <property type="entry name" value="FE2OG_OXY"/>
    <property type="match status" value="1"/>
</dbReference>
<evidence type="ECO:0000313" key="7">
    <source>
        <dbReference type="EMBL" id="KAH8107671.1"/>
    </source>
</evidence>
<dbReference type="GO" id="GO:0016491">
    <property type="term" value="F:oxidoreductase activity"/>
    <property type="evidence" value="ECO:0007669"/>
    <property type="project" value="UniProtKB-KW"/>
</dbReference>
<keyword evidence="8" id="KW-1185">Reference proteome</keyword>
<protein>
    <recommendedName>
        <fullName evidence="6">Fe2OG dioxygenase domain-containing protein</fullName>
    </recommendedName>
</protein>
<dbReference type="PANTHER" id="PTHR10209">
    <property type="entry name" value="OXIDOREDUCTASE, 2OG-FE II OXYGENASE FAMILY PROTEIN"/>
    <property type="match status" value="1"/>
</dbReference>
<evidence type="ECO:0000256" key="1">
    <source>
        <dbReference type="ARBA" id="ARBA00008056"/>
    </source>
</evidence>
<dbReference type="Pfam" id="PF03171">
    <property type="entry name" value="2OG-FeII_Oxy"/>
    <property type="match status" value="1"/>
</dbReference>
<dbReference type="SUPFAM" id="SSF51197">
    <property type="entry name" value="Clavaminate synthase-like"/>
    <property type="match status" value="1"/>
</dbReference>
<dbReference type="InterPro" id="IPR027443">
    <property type="entry name" value="IPNS-like_sf"/>
</dbReference>
<comment type="similarity">
    <text evidence="1 5">Belongs to the iron/ascorbate-dependent oxidoreductase family.</text>
</comment>
<keyword evidence="2 5" id="KW-0479">Metal-binding</keyword>
<sequence length="364" mass="40604">MSANFSSVPILDYSLLSNPATRSEFVRQLQHALINVGFLYLSNPPVAREDIDAVIDYCPRVFDIPQDAKLKVRMANSPHFFGYSLLGAELTKGKTDQREQYDFGTPFENTWQPGEPEYLKLWGPAQWPDEELVPGFKSTFLRYLSQVEKLSFEFTRLIEEAFELPPHTLDKFFPPDGRVQHRAKVVKYPAPADASSNQGVGPHFDGGFLTFLLQASPHRGLQVQNLAGDWIDAPPIPGTFVVNIGKALETVTQGLAKATSHRVLSPEVGSTPRYSVPFFQNISQTIKIGESILSFNPEILKLKDARGEGGATDSVNYAEYGQYSSGQVALLGRVRSHPDVAQRHYPDLFKQFFPDGFPSQGFAY</sequence>
<evidence type="ECO:0000256" key="2">
    <source>
        <dbReference type="ARBA" id="ARBA00022723"/>
    </source>
</evidence>
<comment type="caution">
    <text evidence="7">The sequence shown here is derived from an EMBL/GenBank/DDBJ whole genome shotgun (WGS) entry which is preliminary data.</text>
</comment>
<evidence type="ECO:0000259" key="6">
    <source>
        <dbReference type="PROSITE" id="PS51471"/>
    </source>
</evidence>
<proteinExistence type="inferred from homology"/>
<accession>A0A8K0UZC1</accession>